<evidence type="ECO:0000256" key="3">
    <source>
        <dbReference type="PROSITE-ProRule" id="PRU00169"/>
    </source>
</evidence>
<feature type="domain" description="Sigma-54 factor interaction" evidence="5">
    <location>
        <begin position="135"/>
        <end position="364"/>
    </location>
</feature>
<dbReference type="CDD" id="cd00009">
    <property type="entry name" value="AAA"/>
    <property type="match status" value="1"/>
</dbReference>
<evidence type="ECO:0000259" key="6">
    <source>
        <dbReference type="PROSITE" id="PS50110"/>
    </source>
</evidence>
<evidence type="ECO:0000313" key="9">
    <source>
        <dbReference type="EMBL" id="MDU0260378.1"/>
    </source>
</evidence>
<dbReference type="AlphaFoldDB" id="A0A5B5VU82"/>
<dbReference type="Proteomes" id="UP001181347">
    <property type="component" value="Unassembled WGS sequence"/>
</dbReference>
<dbReference type="Gene3D" id="3.40.50.300">
    <property type="entry name" value="P-loop containing nucleotide triphosphate hydrolases"/>
    <property type="match status" value="1"/>
</dbReference>
<evidence type="ECO:0000313" key="8">
    <source>
        <dbReference type="EMBL" id="KAA3160899.1"/>
    </source>
</evidence>
<evidence type="ECO:0000313" key="10">
    <source>
        <dbReference type="Proteomes" id="UP000324870"/>
    </source>
</evidence>
<feature type="domain" description="Response regulatory" evidence="6">
    <location>
        <begin position="3"/>
        <end position="105"/>
    </location>
</feature>
<dbReference type="PROSITE" id="PS50110">
    <property type="entry name" value="RESPONSE_REGULATORY"/>
    <property type="match status" value="1"/>
</dbReference>
<protein>
    <submittedName>
        <fullName evidence="9">Sigma-54 dependent transcriptional regulator</fullName>
    </submittedName>
    <submittedName>
        <fullName evidence="7">Sigma-54-dependent Fis family transcriptional regulator</fullName>
    </submittedName>
</protein>
<evidence type="ECO:0000256" key="4">
    <source>
        <dbReference type="SAM" id="MobiDB-lite"/>
    </source>
</evidence>
<reference evidence="8 10" key="1">
    <citation type="journal article" date="2019" name="Nat. Med.">
        <title>A library of human gut bacterial isolates paired with longitudinal multiomics data enables mechanistic microbiome research.</title>
        <authorList>
            <person name="Poyet M."/>
            <person name="Groussin M."/>
            <person name="Gibbons S.M."/>
            <person name="Avila-Pacheco J."/>
            <person name="Jiang X."/>
            <person name="Kearney S.M."/>
            <person name="Perrotta A.R."/>
            <person name="Berdy B."/>
            <person name="Zhao S."/>
            <person name="Lieberman T.D."/>
            <person name="Swanson P.K."/>
            <person name="Smith M."/>
            <person name="Roesemann S."/>
            <person name="Alexander J.E."/>
            <person name="Rich S.A."/>
            <person name="Livny J."/>
            <person name="Vlamakis H."/>
            <person name="Clish C."/>
            <person name="Bullock K."/>
            <person name="Deik A."/>
            <person name="Scott J."/>
            <person name="Pierce K.A."/>
            <person name="Xavier R.J."/>
            <person name="Alm E.J."/>
        </authorList>
    </citation>
    <scope>NUCLEOTIDE SEQUENCE [LARGE SCALE GENOMIC DNA]</scope>
    <source>
        <strain evidence="8 10">BIOML-A1</strain>
    </source>
</reference>
<sequence length="379" mass="42117">MAKVLILDQSKSMRNTLRERLEFEGFSTEAAEDEEAASTMCEKIPFDVILSDRGCKIPDAGIPFIVLSAEASIDSAVEAVRNGAQDYLTKPIDMNRLLQSIHRTIDNPAPAPACAPAAAPARRSRRSRNMHTEQIIGTSPQMEHVRQLIDKVAPCEARVLITGENGTGKELVARWLHAKSSRAAAPFVEVNCAAIPSELIESELFGHEKGAFTSAIKQRKGKFEQADGGTLFMDEIGDMSLAAQAKVLRALQENKICRVGSDKDIDVDVRVIAATNKNLRDEITKGNFREDLYHRIGVIVVRVPALRDHAQDVPLLADHFIRTICAEYGIPPKRIESNALRELQAMRWSGNIRELRNVIERLIILSEERITLDDVKTYC</sequence>
<dbReference type="SUPFAM" id="SSF52540">
    <property type="entry name" value="P-loop containing nucleoside triphosphate hydrolases"/>
    <property type="match status" value="1"/>
</dbReference>
<gene>
    <name evidence="7" type="primary">dctD</name>
    <name evidence="7" type="ORF">CE91St16_24810</name>
    <name evidence="8" type="ORF">F2A26_01005</name>
    <name evidence="9" type="ORF">RVH17_09680</name>
</gene>
<comment type="caution">
    <text evidence="7">The sequence shown here is derived from an EMBL/GenBank/DDBJ whole genome shotgun (WGS) entry which is preliminary data.</text>
</comment>
<keyword evidence="10" id="KW-1185">Reference proteome</keyword>
<dbReference type="Pfam" id="PF00072">
    <property type="entry name" value="Response_reg"/>
    <property type="match status" value="1"/>
</dbReference>
<keyword evidence="2" id="KW-0067">ATP-binding</keyword>
<dbReference type="InterPro" id="IPR011006">
    <property type="entry name" value="CheY-like_superfamily"/>
</dbReference>
<reference evidence="9" key="3">
    <citation type="submission" date="2023-10" db="EMBL/GenBank/DDBJ databases">
        <title>Genome Sequence of the Bacteria from From Gut Wall in Crohn's Disease.</title>
        <authorList>
            <person name="Rodriguez-Palacios A."/>
        </authorList>
    </citation>
    <scope>NUCLEOTIDE SEQUENCE</scope>
    <source>
        <strain evidence="9">CavFT-hAR58</strain>
    </source>
</reference>
<keyword evidence="3" id="KW-0597">Phosphoprotein</keyword>
<dbReference type="PANTHER" id="PTHR32071">
    <property type="entry name" value="TRANSCRIPTIONAL REGULATORY PROTEIN"/>
    <property type="match status" value="1"/>
</dbReference>
<dbReference type="Gene3D" id="1.10.8.60">
    <property type="match status" value="1"/>
</dbReference>
<dbReference type="PROSITE" id="PS00676">
    <property type="entry name" value="SIGMA54_INTERACT_2"/>
    <property type="match status" value="1"/>
</dbReference>
<dbReference type="GO" id="GO:0000160">
    <property type="term" value="P:phosphorelay signal transduction system"/>
    <property type="evidence" value="ECO:0007669"/>
    <property type="project" value="InterPro"/>
</dbReference>
<dbReference type="EMBL" id="JAWDES010000005">
    <property type="protein sequence ID" value="MDU0260378.1"/>
    <property type="molecule type" value="Genomic_DNA"/>
</dbReference>
<dbReference type="SMART" id="SM00448">
    <property type="entry name" value="REC"/>
    <property type="match status" value="1"/>
</dbReference>
<evidence type="ECO:0000313" key="7">
    <source>
        <dbReference type="EMBL" id="GKI19573.1"/>
    </source>
</evidence>
<feature type="compositionally biased region" description="Low complexity" evidence="4">
    <location>
        <begin position="112"/>
        <end position="121"/>
    </location>
</feature>
<dbReference type="Gene3D" id="3.40.50.2300">
    <property type="match status" value="2"/>
</dbReference>
<accession>A0A5B5VU82</accession>
<evidence type="ECO:0000259" key="5">
    <source>
        <dbReference type="PROSITE" id="PS50045"/>
    </source>
</evidence>
<dbReference type="EMBL" id="BQOL01000002">
    <property type="protein sequence ID" value="GKI19573.1"/>
    <property type="molecule type" value="Genomic_DNA"/>
</dbReference>
<name>A0A5B5VU82_9BACT</name>
<dbReference type="RefSeq" id="WP_009596437.1">
    <property type="nucleotide sequence ID" value="NZ_AP025581.1"/>
</dbReference>
<dbReference type="Pfam" id="PF00158">
    <property type="entry name" value="Sigma54_activat"/>
    <property type="match status" value="1"/>
</dbReference>
<dbReference type="EMBL" id="VVND01000001">
    <property type="protein sequence ID" value="KAA3160899.1"/>
    <property type="molecule type" value="Genomic_DNA"/>
</dbReference>
<organism evidence="7 11">
    <name type="scientific">Alistipes finegoldii</name>
    <dbReference type="NCBI Taxonomy" id="214856"/>
    <lineage>
        <taxon>Bacteria</taxon>
        <taxon>Pseudomonadati</taxon>
        <taxon>Bacteroidota</taxon>
        <taxon>Bacteroidia</taxon>
        <taxon>Bacteroidales</taxon>
        <taxon>Rikenellaceae</taxon>
        <taxon>Alistipes</taxon>
    </lineage>
</organism>
<dbReference type="InterPro" id="IPR001789">
    <property type="entry name" value="Sig_transdc_resp-reg_receiver"/>
</dbReference>
<dbReference type="InterPro" id="IPR058031">
    <property type="entry name" value="AAA_lid_NorR"/>
</dbReference>
<feature type="modified residue" description="4-aspartylphosphate" evidence="3">
    <location>
        <position position="52"/>
    </location>
</feature>
<dbReference type="InterPro" id="IPR027417">
    <property type="entry name" value="P-loop_NTPase"/>
</dbReference>
<feature type="region of interest" description="Disordered" evidence="4">
    <location>
        <begin position="109"/>
        <end position="128"/>
    </location>
</feature>
<dbReference type="SUPFAM" id="SSF52172">
    <property type="entry name" value="CheY-like"/>
    <property type="match status" value="1"/>
</dbReference>
<dbReference type="Pfam" id="PF25601">
    <property type="entry name" value="AAA_lid_14"/>
    <property type="match status" value="1"/>
</dbReference>
<proteinExistence type="predicted"/>
<evidence type="ECO:0000256" key="2">
    <source>
        <dbReference type="ARBA" id="ARBA00022840"/>
    </source>
</evidence>
<dbReference type="InterPro" id="IPR002078">
    <property type="entry name" value="Sigma_54_int"/>
</dbReference>
<keyword evidence="1" id="KW-0547">Nucleotide-binding</keyword>
<reference evidence="7" key="2">
    <citation type="submission" date="2022-01" db="EMBL/GenBank/DDBJ databases">
        <title>Novel bile acid biosynthetic pathways are enriched in the microbiome of centenarians.</title>
        <authorList>
            <person name="Sato Y."/>
            <person name="Atarashi K."/>
            <person name="Plichta R.D."/>
            <person name="Arai Y."/>
            <person name="Sasajima S."/>
            <person name="Kearney M.S."/>
            <person name="Suda W."/>
            <person name="Takeshita K."/>
            <person name="Sasaki T."/>
            <person name="Okamoto S."/>
            <person name="Skelly N.A."/>
            <person name="Okamura Y."/>
            <person name="Vlamakis H."/>
            <person name="Li Y."/>
            <person name="Tanoue T."/>
            <person name="Takei H."/>
            <person name="Nittono H."/>
            <person name="Narushima S."/>
            <person name="Irie J."/>
            <person name="Itoh H."/>
            <person name="Moriya K."/>
            <person name="Sugiura Y."/>
            <person name="Suematsu M."/>
            <person name="Moritoki N."/>
            <person name="Shibata S."/>
            <person name="Littman R.D."/>
            <person name="Fischbach A.M."/>
            <person name="Uwamino Y."/>
            <person name="Inoue T."/>
            <person name="Honda A."/>
            <person name="Hattori M."/>
            <person name="Murai T."/>
            <person name="Xavier J.R."/>
            <person name="Hirose N."/>
            <person name="Honda K."/>
        </authorList>
    </citation>
    <scope>NUCLEOTIDE SEQUENCE</scope>
    <source>
        <strain evidence="7">CE91-St16</strain>
    </source>
</reference>
<dbReference type="Proteomes" id="UP001055105">
    <property type="component" value="Unassembled WGS sequence"/>
</dbReference>
<dbReference type="Proteomes" id="UP000324870">
    <property type="component" value="Unassembled WGS sequence"/>
</dbReference>
<evidence type="ECO:0000313" key="11">
    <source>
        <dbReference type="Proteomes" id="UP001055105"/>
    </source>
</evidence>
<evidence type="ECO:0000256" key="1">
    <source>
        <dbReference type="ARBA" id="ARBA00022741"/>
    </source>
</evidence>
<dbReference type="GO" id="GO:0006355">
    <property type="term" value="P:regulation of DNA-templated transcription"/>
    <property type="evidence" value="ECO:0007669"/>
    <property type="project" value="InterPro"/>
</dbReference>
<dbReference type="InterPro" id="IPR025943">
    <property type="entry name" value="Sigma_54_int_dom_ATP-bd_2"/>
</dbReference>
<dbReference type="PROSITE" id="PS50045">
    <property type="entry name" value="SIGMA54_INTERACT_4"/>
    <property type="match status" value="1"/>
</dbReference>
<dbReference type="GO" id="GO:0005524">
    <property type="term" value="F:ATP binding"/>
    <property type="evidence" value="ECO:0007669"/>
    <property type="project" value="UniProtKB-KW"/>
</dbReference>
<dbReference type="SMART" id="SM00382">
    <property type="entry name" value="AAA"/>
    <property type="match status" value="1"/>
</dbReference>
<dbReference type="FunFam" id="3.40.50.300:FF:000006">
    <property type="entry name" value="DNA-binding transcriptional regulator NtrC"/>
    <property type="match status" value="1"/>
</dbReference>
<dbReference type="GeneID" id="79838298"/>
<dbReference type="InterPro" id="IPR003593">
    <property type="entry name" value="AAA+_ATPase"/>
</dbReference>